<dbReference type="PRINTS" id="PR00471">
    <property type="entry name" value="ACETATEKNASE"/>
</dbReference>
<dbReference type="OrthoDB" id="9802453at2"/>
<evidence type="ECO:0000256" key="10">
    <source>
        <dbReference type="RuleBase" id="RU003835"/>
    </source>
</evidence>
<feature type="binding site" evidence="9">
    <location>
        <begin position="206"/>
        <end position="210"/>
    </location>
    <ligand>
        <name>ATP</name>
        <dbReference type="ChEBI" id="CHEBI:30616"/>
    </ligand>
</feature>
<keyword evidence="12" id="KW-1185">Reference proteome</keyword>
<feature type="binding site" evidence="9">
    <location>
        <position position="376"/>
    </location>
    <ligand>
        <name>Mg(2+)</name>
        <dbReference type="ChEBI" id="CHEBI:18420"/>
    </ligand>
</feature>
<dbReference type="PIRSF" id="PIRSF000722">
    <property type="entry name" value="Acetate_prop_kin"/>
    <property type="match status" value="1"/>
</dbReference>
<dbReference type="InterPro" id="IPR043129">
    <property type="entry name" value="ATPase_NBD"/>
</dbReference>
<accession>A0A2K9MGN5</accession>
<dbReference type="EC" id="2.7.2.1" evidence="9"/>
<keyword evidence="7 9" id="KW-0067">ATP-binding</keyword>
<dbReference type="Proteomes" id="UP000234882">
    <property type="component" value="Chromosome"/>
</dbReference>
<comment type="subunit">
    <text evidence="9">Homodimer.</text>
</comment>
<evidence type="ECO:0000256" key="9">
    <source>
        <dbReference type="HAMAP-Rule" id="MF_00020"/>
    </source>
</evidence>
<dbReference type="PANTHER" id="PTHR21060:SF21">
    <property type="entry name" value="ACETATE KINASE"/>
    <property type="match status" value="1"/>
</dbReference>
<dbReference type="PROSITE" id="PS01075">
    <property type="entry name" value="ACETATE_KINASE_1"/>
    <property type="match status" value="1"/>
</dbReference>
<dbReference type="InterPro" id="IPR023865">
    <property type="entry name" value="Aliphatic_acid_kinase_CS"/>
</dbReference>
<feature type="binding site" evidence="9">
    <location>
        <position position="16"/>
    </location>
    <ligand>
        <name>ATP</name>
        <dbReference type="ChEBI" id="CHEBI:30616"/>
    </ligand>
</feature>
<comment type="pathway">
    <text evidence="9">Metabolic intermediate biosynthesis; acetyl-CoA biosynthesis; acetyl-CoA from acetate: step 1/2.</text>
</comment>
<evidence type="ECO:0000256" key="7">
    <source>
        <dbReference type="ARBA" id="ARBA00022840"/>
    </source>
</evidence>
<dbReference type="GO" id="GO:0008776">
    <property type="term" value="F:acetate kinase activity"/>
    <property type="evidence" value="ECO:0007669"/>
    <property type="project" value="UniProtKB-UniRule"/>
</dbReference>
<evidence type="ECO:0000256" key="5">
    <source>
        <dbReference type="ARBA" id="ARBA00022741"/>
    </source>
</evidence>
<dbReference type="Gene3D" id="3.30.420.40">
    <property type="match status" value="2"/>
</dbReference>
<reference evidence="12" key="1">
    <citation type="submission" date="2017-12" db="EMBL/GenBank/DDBJ databases">
        <title>Genomic analysis of Paracoccus sp. CBA4604.</title>
        <authorList>
            <person name="Roh S.W."/>
            <person name="Kim J.Y."/>
            <person name="Kim J.S."/>
        </authorList>
    </citation>
    <scope>NUCLEOTIDE SEQUENCE [LARGE SCALE GENOMIC DNA]</scope>
    <source>
        <strain evidence="12">CBA4604</strain>
    </source>
</reference>
<keyword evidence="4 9" id="KW-0479">Metal-binding</keyword>
<comment type="similarity">
    <text evidence="1 9 10">Belongs to the acetokinase family.</text>
</comment>
<feature type="site" description="Transition state stabilizer" evidence="9">
    <location>
        <position position="239"/>
    </location>
</feature>
<sequence length="392" mass="41256">MSDEILVINAGSSSLKFSIFVDADDTPEVSGNIDGIGQHQPARIVLKDAAGARLPTHGKGEVADHGQALLVAIDAMAAHYPDHSVKAVGHRIVHGGADLAEPTVIDAPVLAVLESLVPLVPLHQPHCLNGVRAAQAAFPDAMQVACFDTAFHRTMPEINQLCPIPRRFFDEGVRRYGFHGLSYDYIASALRRDHPALAAGRVVVAHLGNGASLCGMRNGRSVATTMGFSALDGLIMGTRSGHLDPGVLLHLLDRGMDAAELSQMLYHRSGLLGISEISNDMRVLLESDDPRAAQAVEVFAASLTAHIAAMAARLGGIDALIFTAGIGENAAPIRARVCEGLAWLGLDLDAAANDSGQERISTADSPLAALVIPTREDLPILHAVRAQLAARG</sequence>
<dbReference type="UniPathway" id="UPA00340">
    <property type="reaction ID" value="UER00458"/>
</dbReference>
<keyword evidence="3 9" id="KW-0808">Transferase</keyword>
<protein>
    <recommendedName>
        <fullName evidence="9">Acetate kinase</fullName>
        <ecNumber evidence="9">2.7.2.1</ecNumber>
    </recommendedName>
    <alternativeName>
        <fullName evidence="9">Acetokinase</fullName>
    </alternativeName>
</protein>
<evidence type="ECO:0000256" key="4">
    <source>
        <dbReference type="ARBA" id="ARBA00022723"/>
    </source>
</evidence>
<feature type="site" description="Transition state stabilizer" evidence="9">
    <location>
        <position position="179"/>
    </location>
</feature>
<keyword evidence="5 9" id="KW-0547">Nucleotide-binding</keyword>
<feature type="binding site" evidence="9">
    <location>
        <begin position="325"/>
        <end position="329"/>
    </location>
    <ligand>
        <name>ATP</name>
        <dbReference type="ChEBI" id="CHEBI:30616"/>
    </ligand>
</feature>
<keyword evidence="8 9" id="KW-0460">Magnesium</keyword>
<dbReference type="Pfam" id="PF00871">
    <property type="entry name" value="Acetate_kinase"/>
    <property type="match status" value="1"/>
</dbReference>
<comment type="subcellular location">
    <subcellularLocation>
        <location evidence="9">Cytoplasm</location>
    </subcellularLocation>
</comment>
<dbReference type="SUPFAM" id="SSF53067">
    <property type="entry name" value="Actin-like ATPase domain"/>
    <property type="match status" value="2"/>
</dbReference>
<evidence type="ECO:0000313" key="12">
    <source>
        <dbReference type="Proteomes" id="UP000234882"/>
    </source>
</evidence>
<organism evidence="11 12">
    <name type="scientific">Paracoccus jeotgali</name>
    <dbReference type="NCBI Taxonomy" id="2065379"/>
    <lineage>
        <taxon>Bacteria</taxon>
        <taxon>Pseudomonadati</taxon>
        <taxon>Pseudomonadota</taxon>
        <taxon>Alphaproteobacteria</taxon>
        <taxon>Rhodobacterales</taxon>
        <taxon>Paracoccaceae</taxon>
        <taxon>Paracoccus</taxon>
    </lineage>
</organism>
<dbReference type="HAMAP" id="MF_00020">
    <property type="entry name" value="Acetate_kinase"/>
    <property type="match status" value="1"/>
</dbReference>
<dbReference type="AlphaFoldDB" id="A0A2K9MGN5"/>
<dbReference type="InterPro" id="IPR000890">
    <property type="entry name" value="Aliphatic_acid_kin_short-chain"/>
</dbReference>
<keyword evidence="6 9" id="KW-0418">Kinase</keyword>
<evidence type="ECO:0000256" key="1">
    <source>
        <dbReference type="ARBA" id="ARBA00008748"/>
    </source>
</evidence>
<evidence type="ECO:0000256" key="6">
    <source>
        <dbReference type="ARBA" id="ARBA00022777"/>
    </source>
</evidence>
<dbReference type="GO" id="GO:0005524">
    <property type="term" value="F:ATP binding"/>
    <property type="evidence" value="ECO:0007669"/>
    <property type="project" value="UniProtKB-KW"/>
</dbReference>
<dbReference type="NCBIfam" id="TIGR00016">
    <property type="entry name" value="ackA"/>
    <property type="match status" value="1"/>
</dbReference>
<gene>
    <name evidence="9" type="primary">ackA</name>
    <name evidence="11" type="ORF">CYR75_11200</name>
</gene>
<feature type="binding site" evidence="9">
    <location>
        <begin position="280"/>
        <end position="282"/>
    </location>
    <ligand>
        <name>ATP</name>
        <dbReference type="ChEBI" id="CHEBI:30616"/>
    </ligand>
</feature>
<comment type="cofactor">
    <cofactor evidence="9">
        <name>Mg(2+)</name>
        <dbReference type="ChEBI" id="CHEBI:18420"/>
    </cofactor>
    <cofactor evidence="9">
        <name>Mn(2+)</name>
        <dbReference type="ChEBI" id="CHEBI:29035"/>
    </cofactor>
    <text evidence="9">Mg(2+). Can also accept Mn(2+).</text>
</comment>
<feature type="binding site" evidence="9">
    <location>
        <position position="91"/>
    </location>
    <ligand>
        <name>substrate</name>
    </ligand>
</feature>
<name>A0A2K9MGN5_9RHOB</name>
<dbReference type="GO" id="GO:0006083">
    <property type="term" value="P:acetate metabolic process"/>
    <property type="evidence" value="ECO:0007669"/>
    <property type="project" value="TreeGrafter"/>
</dbReference>
<proteinExistence type="inferred from homology"/>
<dbReference type="GO" id="GO:0005829">
    <property type="term" value="C:cytosol"/>
    <property type="evidence" value="ECO:0007669"/>
    <property type="project" value="TreeGrafter"/>
</dbReference>
<evidence type="ECO:0000313" key="11">
    <source>
        <dbReference type="EMBL" id="AUM74770.1"/>
    </source>
</evidence>
<dbReference type="InterPro" id="IPR004372">
    <property type="entry name" value="Ac/propionate_kinase"/>
</dbReference>
<evidence type="ECO:0000256" key="2">
    <source>
        <dbReference type="ARBA" id="ARBA00022490"/>
    </source>
</evidence>
<comment type="function">
    <text evidence="9">Catalyzes the formation of acetyl phosphate from acetate and ATP. Can also catalyze the reverse reaction.</text>
</comment>
<feature type="active site" description="Proton donor/acceptor" evidence="9">
    <location>
        <position position="148"/>
    </location>
</feature>
<dbReference type="GO" id="GO:0000287">
    <property type="term" value="F:magnesium ion binding"/>
    <property type="evidence" value="ECO:0007669"/>
    <property type="project" value="UniProtKB-UniRule"/>
</dbReference>
<keyword evidence="2 9" id="KW-0963">Cytoplasm</keyword>
<evidence type="ECO:0000256" key="8">
    <source>
        <dbReference type="ARBA" id="ARBA00022842"/>
    </source>
</evidence>
<comment type="catalytic activity">
    <reaction evidence="9">
        <text>acetate + ATP = acetyl phosphate + ADP</text>
        <dbReference type="Rhea" id="RHEA:11352"/>
        <dbReference type="ChEBI" id="CHEBI:22191"/>
        <dbReference type="ChEBI" id="CHEBI:30089"/>
        <dbReference type="ChEBI" id="CHEBI:30616"/>
        <dbReference type="ChEBI" id="CHEBI:456216"/>
        <dbReference type="EC" id="2.7.2.1"/>
    </reaction>
</comment>
<dbReference type="PANTHER" id="PTHR21060">
    <property type="entry name" value="ACETATE KINASE"/>
    <property type="match status" value="1"/>
</dbReference>
<dbReference type="EMBL" id="CP025583">
    <property type="protein sequence ID" value="AUM74770.1"/>
    <property type="molecule type" value="Genomic_DNA"/>
</dbReference>
<feature type="binding site" evidence="9">
    <location>
        <position position="9"/>
    </location>
    <ligand>
        <name>Mg(2+)</name>
        <dbReference type="ChEBI" id="CHEBI:18420"/>
    </ligand>
</feature>
<dbReference type="KEGG" id="paru:CYR75_11200"/>
<dbReference type="GO" id="GO:0006085">
    <property type="term" value="P:acetyl-CoA biosynthetic process"/>
    <property type="evidence" value="ECO:0007669"/>
    <property type="project" value="UniProtKB-UniRule"/>
</dbReference>
<dbReference type="RefSeq" id="WP_101500115.1">
    <property type="nucleotide sequence ID" value="NZ_CP025583.1"/>
</dbReference>
<evidence type="ECO:0000256" key="3">
    <source>
        <dbReference type="ARBA" id="ARBA00022679"/>
    </source>
</evidence>